<dbReference type="SUPFAM" id="SSF48366">
    <property type="entry name" value="Ras GEF"/>
    <property type="match status" value="1"/>
</dbReference>
<dbReference type="InterPro" id="IPR023578">
    <property type="entry name" value="Ras_GEF_dom_sf"/>
</dbReference>
<gene>
    <name evidence="5" type="primary">LOC109380453</name>
</gene>
<dbReference type="RefSeq" id="XP_019493556.1">
    <property type="nucleotide sequence ID" value="XM_019638011.1"/>
</dbReference>
<protein>
    <submittedName>
        <fullName evidence="5">Ral guanine nucleotide dissociation stimulator-like</fullName>
    </submittedName>
</protein>
<proteinExistence type="predicted"/>
<dbReference type="Gene3D" id="1.20.870.10">
    <property type="entry name" value="Son of sevenless (SoS) protein Chain: S domain 1"/>
    <property type="match status" value="1"/>
</dbReference>
<organism evidence="4 5">
    <name type="scientific">Hipposideros armiger</name>
    <name type="common">Great Himalayan leaf-nosed bat</name>
    <dbReference type="NCBI Taxonomy" id="186990"/>
    <lineage>
        <taxon>Eukaryota</taxon>
        <taxon>Metazoa</taxon>
        <taxon>Chordata</taxon>
        <taxon>Craniata</taxon>
        <taxon>Vertebrata</taxon>
        <taxon>Euteleostomi</taxon>
        <taxon>Mammalia</taxon>
        <taxon>Eutheria</taxon>
        <taxon>Laurasiatheria</taxon>
        <taxon>Chiroptera</taxon>
        <taxon>Yinpterochiroptera</taxon>
        <taxon>Rhinolophoidea</taxon>
        <taxon>Hipposideridae</taxon>
        <taxon>Hipposideros</taxon>
    </lineage>
</organism>
<feature type="compositionally biased region" description="Polar residues" evidence="2">
    <location>
        <begin position="1"/>
        <end position="20"/>
    </location>
</feature>
<dbReference type="InterPro" id="IPR000651">
    <property type="entry name" value="Ras-like_Gua-exchang_fac_N"/>
</dbReference>
<dbReference type="Pfam" id="PF00618">
    <property type="entry name" value="RasGEF_N"/>
    <property type="match status" value="1"/>
</dbReference>
<dbReference type="PROSITE" id="PS50212">
    <property type="entry name" value="RASGEF_NTER"/>
    <property type="match status" value="1"/>
</dbReference>
<feature type="domain" description="N-terminal Ras-GEF" evidence="3">
    <location>
        <begin position="61"/>
        <end position="150"/>
    </location>
</feature>
<reference evidence="5" key="1">
    <citation type="submission" date="2025-08" db="UniProtKB">
        <authorList>
            <consortium name="RefSeq"/>
        </authorList>
    </citation>
    <scope>IDENTIFICATION</scope>
    <source>
        <tissue evidence="5">Muscle</tissue>
    </source>
</reference>
<evidence type="ECO:0000313" key="4">
    <source>
        <dbReference type="Proteomes" id="UP000694851"/>
    </source>
</evidence>
<keyword evidence="4" id="KW-1185">Reference proteome</keyword>
<feature type="region of interest" description="Disordered" evidence="2">
    <location>
        <begin position="1"/>
        <end position="56"/>
    </location>
</feature>
<evidence type="ECO:0000259" key="3">
    <source>
        <dbReference type="PROSITE" id="PS50212"/>
    </source>
</evidence>
<accession>A0A8B7QXZ0</accession>
<name>A0A8B7QXZ0_HIPAR</name>
<dbReference type="OrthoDB" id="9808898at2759"/>
<evidence type="ECO:0000256" key="2">
    <source>
        <dbReference type="SAM" id="MobiDB-lite"/>
    </source>
</evidence>
<dbReference type="GeneID" id="109380453"/>
<dbReference type="PANTHER" id="PTHR46793">
    <property type="entry name" value="1700018F24RIK PROTEIN-RELATED-RELATED"/>
    <property type="match status" value="1"/>
</dbReference>
<evidence type="ECO:0000313" key="5">
    <source>
        <dbReference type="RefSeq" id="XP_019493556.1"/>
    </source>
</evidence>
<dbReference type="PANTHER" id="PTHR46793:SF3">
    <property type="entry name" value="RIKEN CDNA 4930596D02 GENE"/>
    <property type="match status" value="1"/>
</dbReference>
<sequence length="150" mass="16694">MTRSASPARTQSSTQETGQELTDGVLGSIPPKDRQVPPTTKRLAQAWGENASGTSKHKPCMMWTARAHRLDRLVEQLVPAFLGGDPTFVPTFLGSYRTFATTQQVLDTLFTRYGCCLPHSEEDGGPLDQMKMALSSILAIWLNWYPEDFF</sequence>
<dbReference type="Proteomes" id="UP000694851">
    <property type="component" value="Unplaced"/>
</dbReference>
<dbReference type="CDD" id="cd06224">
    <property type="entry name" value="REM"/>
    <property type="match status" value="1"/>
</dbReference>
<dbReference type="KEGG" id="hai:109380453"/>
<dbReference type="AlphaFoldDB" id="A0A8B7QXZ0"/>
<evidence type="ECO:0000256" key="1">
    <source>
        <dbReference type="PROSITE-ProRule" id="PRU00135"/>
    </source>
</evidence>
<dbReference type="GO" id="GO:0005085">
    <property type="term" value="F:guanyl-nucleotide exchange factor activity"/>
    <property type="evidence" value="ECO:0007669"/>
    <property type="project" value="UniProtKB-KW"/>
</dbReference>
<keyword evidence="1" id="KW-0344">Guanine-nucleotide releasing factor</keyword>